<gene>
    <name evidence="7" type="ORF">H8F23_08550</name>
</gene>
<feature type="transmembrane region" description="Helical" evidence="5">
    <location>
        <begin position="45"/>
        <end position="68"/>
    </location>
</feature>
<evidence type="ECO:0000313" key="7">
    <source>
        <dbReference type="EMBL" id="MBF6033297.1"/>
    </source>
</evidence>
<dbReference type="RefSeq" id="WP_095125174.1">
    <property type="nucleotide sequence ID" value="NZ_JACOPX010000005.1"/>
</dbReference>
<dbReference type="InterPro" id="IPR010445">
    <property type="entry name" value="LapA_dom"/>
</dbReference>
<keyword evidence="8" id="KW-1185">Reference proteome</keyword>
<dbReference type="Proteomes" id="UP000722111">
    <property type="component" value="Unassembled WGS sequence"/>
</dbReference>
<keyword evidence="2 5" id="KW-0812">Transmembrane</keyword>
<keyword evidence="3 5" id="KW-1133">Transmembrane helix</keyword>
<evidence type="ECO:0000256" key="1">
    <source>
        <dbReference type="ARBA" id="ARBA00022475"/>
    </source>
</evidence>
<dbReference type="Pfam" id="PF06305">
    <property type="entry name" value="LapA_dom"/>
    <property type="match status" value="1"/>
</dbReference>
<keyword evidence="4 5" id="KW-0472">Membrane</keyword>
<evidence type="ECO:0000256" key="5">
    <source>
        <dbReference type="SAM" id="Phobius"/>
    </source>
</evidence>
<name>A0ABS0BIS0_9PSED</name>
<evidence type="ECO:0000256" key="4">
    <source>
        <dbReference type="ARBA" id="ARBA00023136"/>
    </source>
</evidence>
<sequence length="86" mass="9458">MRNLKRILLGVFILLLILVILAFVLENQQSVSLLFLGLSGPQLPISLIVVLALLVGMLIGPVLGWFLGRSSRVASRNRAARKHLTE</sequence>
<evidence type="ECO:0000256" key="2">
    <source>
        <dbReference type="ARBA" id="ARBA00022692"/>
    </source>
</evidence>
<feature type="transmembrane region" description="Helical" evidence="5">
    <location>
        <begin position="7"/>
        <end position="25"/>
    </location>
</feature>
<evidence type="ECO:0000259" key="6">
    <source>
        <dbReference type="Pfam" id="PF06305"/>
    </source>
</evidence>
<protein>
    <submittedName>
        <fullName evidence="7">LapA family protein</fullName>
    </submittedName>
</protein>
<organism evidence="7 8">
    <name type="scientific">Pseudomonas neuropathica</name>
    <dbReference type="NCBI Taxonomy" id="2730425"/>
    <lineage>
        <taxon>Bacteria</taxon>
        <taxon>Pseudomonadati</taxon>
        <taxon>Pseudomonadota</taxon>
        <taxon>Gammaproteobacteria</taxon>
        <taxon>Pseudomonadales</taxon>
        <taxon>Pseudomonadaceae</taxon>
        <taxon>Pseudomonas</taxon>
    </lineage>
</organism>
<reference evidence="7 8" key="1">
    <citation type="submission" date="2020-08" db="EMBL/GenBank/DDBJ databases">
        <title>Description of novel Pseudomonas species.</title>
        <authorList>
            <person name="Duman M."/>
            <person name="Mulet M."/>
            <person name="Altun S."/>
            <person name="Saticioglu I.B."/>
            <person name="Lalucat J."/>
            <person name="Garcia-Valdes E."/>
        </authorList>
    </citation>
    <scope>NUCLEOTIDE SEQUENCE [LARGE SCALE GENOMIC DNA]</scope>
    <source>
        <strain evidence="7 8">P155</strain>
    </source>
</reference>
<dbReference type="EMBL" id="JACOPX010000005">
    <property type="protein sequence ID" value="MBF6033297.1"/>
    <property type="molecule type" value="Genomic_DNA"/>
</dbReference>
<accession>A0ABS0BIS0</accession>
<keyword evidence="1" id="KW-1003">Cell membrane</keyword>
<feature type="domain" description="Lipopolysaccharide assembly protein A" evidence="6">
    <location>
        <begin position="26"/>
        <end position="84"/>
    </location>
</feature>
<comment type="caution">
    <text evidence="7">The sequence shown here is derived from an EMBL/GenBank/DDBJ whole genome shotgun (WGS) entry which is preliminary data.</text>
</comment>
<evidence type="ECO:0000313" key="8">
    <source>
        <dbReference type="Proteomes" id="UP000722111"/>
    </source>
</evidence>
<proteinExistence type="predicted"/>
<evidence type="ECO:0000256" key="3">
    <source>
        <dbReference type="ARBA" id="ARBA00022989"/>
    </source>
</evidence>